<reference evidence="1" key="1">
    <citation type="submission" date="2023-04" db="EMBL/GenBank/DDBJ databases">
        <title>A chromosome-level genome assembly of the parasitoid wasp Eretmocerus hayati.</title>
        <authorList>
            <person name="Zhong Y."/>
            <person name="Liu S."/>
            <person name="Liu Y."/>
        </authorList>
    </citation>
    <scope>NUCLEOTIDE SEQUENCE</scope>
    <source>
        <strain evidence="1">ZJU_SS_LIU_2023</strain>
    </source>
</reference>
<protein>
    <submittedName>
        <fullName evidence="1">Uncharacterized protein</fullName>
    </submittedName>
</protein>
<comment type="caution">
    <text evidence="1">The sequence shown here is derived from an EMBL/GenBank/DDBJ whole genome shotgun (WGS) entry which is preliminary data.</text>
</comment>
<gene>
    <name evidence="1" type="ORF">QAD02_004237</name>
</gene>
<proteinExistence type="predicted"/>
<name>A0ACC2NQ03_9HYME</name>
<dbReference type="EMBL" id="CM056743">
    <property type="protein sequence ID" value="KAJ8672976.1"/>
    <property type="molecule type" value="Genomic_DNA"/>
</dbReference>
<evidence type="ECO:0000313" key="1">
    <source>
        <dbReference type="EMBL" id="KAJ8672976.1"/>
    </source>
</evidence>
<evidence type="ECO:0000313" key="2">
    <source>
        <dbReference type="Proteomes" id="UP001239111"/>
    </source>
</evidence>
<dbReference type="Proteomes" id="UP001239111">
    <property type="component" value="Chromosome 3"/>
</dbReference>
<accession>A0ACC2NQ03</accession>
<keyword evidence="2" id="KW-1185">Reference proteome</keyword>
<sequence>MDILGSSSKSSLVTSITEEIKDREPPKKVHDPGGVWKCCHCRLEEHYDYKGNKPPFAKHLSFSEDCYIMKDPFSSLNRGEILILGGDCSICNRSVCLECSLFYAKRFCKACAFENSRYFPSEVQKKIHVLNKENKADE</sequence>
<organism evidence="1 2">
    <name type="scientific">Eretmocerus hayati</name>
    <dbReference type="NCBI Taxonomy" id="131215"/>
    <lineage>
        <taxon>Eukaryota</taxon>
        <taxon>Metazoa</taxon>
        <taxon>Ecdysozoa</taxon>
        <taxon>Arthropoda</taxon>
        <taxon>Hexapoda</taxon>
        <taxon>Insecta</taxon>
        <taxon>Pterygota</taxon>
        <taxon>Neoptera</taxon>
        <taxon>Endopterygota</taxon>
        <taxon>Hymenoptera</taxon>
        <taxon>Apocrita</taxon>
        <taxon>Proctotrupomorpha</taxon>
        <taxon>Chalcidoidea</taxon>
        <taxon>Aphelinidae</taxon>
        <taxon>Aphelininae</taxon>
        <taxon>Eretmocerus</taxon>
    </lineage>
</organism>